<keyword evidence="1" id="KW-0472">Membrane</keyword>
<sequence length="188" mass="20630">MSIESLAAFRRTGRSNDLAQLAEKHLEHDLQDSDREILQQSVAKVGTHATLGSIVGLGLGILFAYRLRRGRANAFKALRAAEKPTHVQFADGKIVPIPDLNPFLQPSVAGDVATYFLVGVGGLFLGGETGFLTGTYSADRLLQRNQESQKRIEQAFRRFRAELLRKEADRLDGGSKILGLAKDVGVWK</sequence>
<evidence type="ECO:0000256" key="1">
    <source>
        <dbReference type="SAM" id="Phobius"/>
    </source>
</evidence>
<accession>A0A0B7KAA3</accession>
<feature type="transmembrane region" description="Helical" evidence="1">
    <location>
        <begin position="45"/>
        <end position="65"/>
    </location>
</feature>
<proteinExistence type="predicted"/>
<protein>
    <submittedName>
        <fullName evidence="2">Uncharacterized protein</fullName>
    </submittedName>
</protein>
<gene>
    <name evidence="2" type="ORF">BN869_000007863_1</name>
</gene>
<keyword evidence="1" id="KW-0812">Transmembrane</keyword>
<keyword evidence="1" id="KW-1133">Transmembrane helix</keyword>
<evidence type="ECO:0000313" key="2">
    <source>
        <dbReference type="EMBL" id="CEO51805.1"/>
    </source>
</evidence>
<name>A0A0B7KAA3_BIOOC</name>
<dbReference type="EMBL" id="CDPU01000025">
    <property type="protein sequence ID" value="CEO51805.1"/>
    <property type="molecule type" value="Genomic_DNA"/>
</dbReference>
<dbReference type="AlphaFoldDB" id="A0A0B7KAA3"/>
<organism evidence="2">
    <name type="scientific">Bionectria ochroleuca</name>
    <name type="common">Gliocladium roseum</name>
    <dbReference type="NCBI Taxonomy" id="29856"/>
    <lineage>
        <taxon>Eukaryota</taxon>
        <taxon>Fungi</taxon>
        <taxon>Dikarya</taxon>
        <taxon>Ascomycota</taxon>
        <taxon>Pezizomycotina</taxon>
        <taxon>Sordariomycetes</taxon>
        <taxon>Hypocreomycetidae</taxon>
        <taxon>Hypocreales</taxon>
        <taxon>Bionectriaceae</taxon>
        <taxon>Clonostachys</taxon>
    </lineage>
</organism>
<reference evidence="2" key="1">
    <citation type="submission" date="2015-01" db="EMBL/GenBank/DDBJ databases">
        <authorList>
            <person name="Durling Mikael"/>
        </authorList>
    </citation>
    <scope>NUCLEOTIDE SEQUENCE</scope>
</reference>